<dbReference type="RefSeq" id="WP_156016315.1">
    <property type="nucleotide sequence ID" value="NZ_WGGD01000005.1"/>
</dbReference>
<dbReference type="Pfam" id="PF09341">
    <property type="entry name" value="Pcc1"/>
    <property type="match status" value="1"/>
</dbReference>
<protein>
    <submittedName>
        <fullName evidence="2">KEOPS complex Pcc1 subunit</fullName>
    </submittedName>
</protein>
<reference evidence="2 3" key="1">
    <citation type="submission" date="2019-10" db="EMBL/GenBank/DDBJ databases">
        <title>Sequencing and Assembly of Multiple Reported Metal-Biooxidizing Members of the Extremely Thermoacidophilic Archaeal Family Sulfolobaceae.</title>
        <authorList>
            <person name="Counts J.A."/>
            <person name="Kelly R.M."/>
        </authorList>
    </citation>
    <scope>NUCLEOTIDE SEQUENCE [LARGE SCALE GENOMIC DNA]</scope>
    <source>
        <strain evidence="2 3">DSM 6482</strain>
    </source>
</reference>
<accession>A0A6A9QJY3</accession>
<organism evidence="2 3">
    <name type="scientific">Sulfuracidifex metallicus DSM 6482 = JCM 9184</name>
    <dbReference type="NCBI Taxonomy" id="523847"/>
    <lineage>
        <taxon>Archaea</taxon>
        <taxon>Thermoproteota</taxon>
        <taxon>Thermoprotei</taxon>
        <taxon>Sulfolobales</taxon>
        <taxon>Sulfolobaceae</taxon>
        <taxon>Sulfuracidifex</taxon>
    </lineage>
</organism>
<dbReference type="AlphaFoldDB" id="A0A6A9QJY3"/>
<evidence type="ECO:0000313" key="3">
    <source>
        <dbReference type="Proteomes" id="UP000470772"/>
    </source>
</evidence>
<comment type="similarity">
    <text evidence="1">Belongs to the CTAG/PCC1 family.</text>
</comment>
<evidence type="ECO:0000256" key="1">
    <source>
        <dbReference type="ARBA" id="ARBA00007073"/>
    </source>
</evidence>
<dbReference type="InterPro" id="IPR015419">
    <property type="entry name" value="CTAG/Pcc1"/>
</dbReference>
<dbReference type="EMBL" id="WGGD01000005">
    <property type="protein sequence ID" value="MUN28570.1"/>
    <property type="molecule type" value="Genomic_DNA"/>
</dbReference>
<comment type="caution">
    <text evidence="2">The sequence shown here is derived from an EMBL/GenBank/DDBJ whole genome shotgun (WGS) entry which is preliminary data.</text>
</comment>
<name>A0A6A9QJY3_SULME</name>
<gene>
    <name evidence="2" type="ORF">GC250_03695</name>
</gene>
<dbReference type="NCBIfam" id="NF011470">
    <property type="entry name" value="PRK14887.1"/>
    <property type="match status" value="1"/>
</dbReference>
<dbReference type="Proteomes" id="UP000470772">
    <property type="component" value="Unassembled WGS sequence"/>
</dbReference>
<dbReference type="Gene3D" id="3.30.310.50">
    <property type="entry name" value="Alpha-D-phosphohexomutase, C-terminal domain"/>
    <property type="match status" value="1"/>
</dbReference>
<sequence>MNAKVNVKLSNIEGKNAELLYGAIRQEEIDKDLVTLELEGNSLSIKICACSYTKTRAILNSYILWLYTILQSLEEVEKNDREITP</sequence>
<keyword evidence="3" id="KW-1185">Reference proteome</keyword>
<proteinExistence type="inferred from homology"/>
<evidence type="ECO:0000313" key="2">
    <source>
        <dbReference type="EMBL" id="MUN28570.1"/>
    </source>
</evidence>